<dbReference type="Proteomes" id="UP000298649">
    <property type="component" value="Chromosome linear"/>
</dbReference>
<organism evidence="1 2">
    <name type="scientific">Agrobacterium tumefaciens</name>
    <dbReference type="NCBI Taxonomy" id="358"/>
    <lineage>
        <taxon>Bacteria</taxon>
        <taxon>Pseudomonadati</taxon>
        <taxon>Pseudomonadota</taxon>
        <taxon>Alphaproteobacteria</taxon>
        <taxon>Hyphomicrobiales</taxon>
        <taxon>Rhizobiaceae</taxon>
        <taxon>Rhizobium/Agrobacterium group</taxon>
        <taxon>Agrobacterium</taxon>
        <taxon>Agrobacterium tumefaciens complex</taxon>
    </lineage>
</organism>
<evidence type="ECO:0000313" key="1">
    <source>
        <dbReference type="EMBL" id="QCL96699.1"/>
    </source>
</evidence>
<proteinExistence type="predicted"/>
<protein>
    <recommendedName>
        <fullName evidence="3">Bacteriophage abortive infection AbiH</fullName>
    </recommendedName>
</protein>
<dbReference type="InterPro" id="IPR025935">
    <property type="entry name" value="AbiH"/>
</dbReference>
<dbReference type="Pfam" id="PF14253">
    <property type="entry name" value="AbiH"/>
    <property type="match status" value="1"/>
</dbReference>
<evidence type="ECO:0000313" key="2">
    <source>
        <dbReference type="Proteomes" id="UP000298649"/>
    </source>
</evidence>
<gene>
    <name evidence="1" type="ORF">CFBP7129_21205</name>
</gene>
<dbReference type="EMBL" id="CP039923">
    <property type="protein sequence ID" value="QCL96699.1"/>
    <property type="molecule type" value="Genomic_DNA"/>
</dbReference>
<sequence>MSSTHSILRGSVGALDRRLDYRRGPRAVTKLFIIGNGFDIHHGIRSRYADFAEWLESVDREVHSAVEEFLPTWVDAEGNVQNAWADLENNLQYFDTDQLLDYGMNFLPSYGADDWRDSGHHDFEYELDRVIRALSVGLHRNFVRWLGTLSIPTQTTFPVRSIAPRAKFLNFNYTPTIQTLYGAANVLHIHGSLADPTSQIVLGHGWTPGDDDRWEDRIDEDTDTRVAGGYRLIDDYFRETFKPTAEIIQRNRAFFTGLGDVSEVYVFGHGLAEVDAPYFAEMLEYLPEDVDWIISYYGGHREREKIEAAAIEIGIATERTRFAFLSDL</sequence>
<accession>A0A4D7Z0U1</accession>
<evidence type="ECO:0008006" key="3">
    <source>
        <dbReference type="Google" id="ProtNLM"/>
    </source>
</evidence>
<dbReference type="AlphaFoldDB" id="A0A4D7Z0U1"/>
<reference evidence="1 2" key="1">
    <citation type="submission" date="2019-04" db="EMBL/GenBank/DDBJ databases">
        <title>Complete genome sequence of Agrobacterium tumefaciens CFBP7129.</title>
        <authorList>
            <person name="Haryono M."/>
            <person name="Lin Y.-C."/>
            <person name="Lai E.-M."/>
            <person name="Kuo C.-H."/>
        </authorList>
    </citation>
    <scope>NUCLEOTIDE SEQUENCE [LARGE SCALE GENOMIC DNA]</scope>
    <source>
        <strain evidence="1 2">CFBP7129</strain>
    </source>
</reference>
<name>A0A4D7Z0U1_AGRTU</name>